<gene>
    <name evidence="1" type="ORF">CB5_LOCUS384</name>
</gene>
<reference evidence="1" key="1">
    <citation type="submission" date="2020-07" db="EMBL/GenBank/DDBJ databases">
        <authorList>
            <person name="Lin J."/>
        </authorList>
    </citation>
    <scope>NUCLEOTIDE SEQUENCE</scope>
</reference>
<protein>
    <submittedName>
        <fullName evidence="1">Uncharacterized protein</fullName>
    </submittedName>
</protein>
<proteinExistence type="predicted"/>
<evidence type="ECO:0000313" key="1">
    <source>
        <dbReference type="EMBL" id="CAD1817173.1"/>
    </source>
</evidence>
<dbReference type="Gene3D" id="1.25.10.10">
    <property type="entry name" value="Leucine-rich Repeat Variant"/>
    <property type="match status" value="1"/>
</dbReference>
<dbReference type="EMBL" id="LR862129">
    <property type="protein sequence ID" value="CAD1817173.1"/>
    <property type="molecule type" value="Genomic_DNA"/>
</dbReference>
<dbReference type="InterPro" id="IPR011989">
    <property type="entry name" value="ARM-like"/>
</dbReference>
<sequence>MFDRCAGYYLFCNYVNQCRFSRQFLKHLLVESKQGKVEFKKTKSCHSNISLFYPRLKFCRLIHSFEAKPFKLHSSPLETLLKFFPVASYRNLTLQCLTEVAALQFGEYYDMQYVKMYTVFMVQLLTILPPGTNIQMPMLMAPAKIRSAGAAKIEVESKTCGVCYFFATF</sequence>
<organism evidence="1">
    <name type="scientific">Ananas comosus var. bracteatus</name>
    <name type="common">red pineapple</name>
    <dbReference type="NCBI Taxonomy" id="296719"/>
    <lineage>
        <taxon>Eukaryota</taxon>
        <taxon>Viridiplantae</taxon>
        <taxon>Streptophyta</taxon>
        <taxon>Embryophyta</taxon>
        <taxon>Tracheophyta</taxon>
        <taxon>Spermatophyta</taxon>
        <taxon>Magnoliopsida</taxon>
        <taxon>Liliopsida</taxon>
        <taxon>Poales</taxon>
        <taxon>Bromeliaceae</taxon>
        <taxon>Bromelioideae</taxon>
        <taxon>Ananas</taxon>
    </lineage>
</organism>
<name>A0A6V7NF23_ANACO</name>
<dbReference type="AlphaFoldDB" id="A0A6V7NF23"/>
<accession>A0A6V7NF23</accession>